<dbReference type="KEGG" id="amr:AM1_1481"/>
<dbReference type="InterPro" id="IPR036890">
    <property type="entry name" value="HATPase_C_sf"/>
</dbReference>
<dbReference type="CDD" id="cd06225">
    <property type="entry name" value="HAMP"/>
    <property type="match status" value="1"/>
</dbReference>
<dbReference type="PROSITE" id="PS50109">
    <property type="entry name" value="HIS_KIN"/>
    <property type="match status" value="1"/>
</dbReference>
<evidence type="ECO:0000256" key="6">
    <source>
        <dbReference type="ARBA" id="ARBA00022692"/>
    </source>
</evidence>
<dbReference type="Proteomes" id="UP000000268">
    <property type="component" value="Chromosome"/>
</dbReference>
<evidence type="ECO:0000256" key="9">
    <source>
        <dbReference type="ARBA" id="ARBA00023012"/>
    </source>
</evidence>
<dbReference type="Pfam" id="PF02518">
    <property type="entry name" value="HATPase_c"/>
    <property type="match status" value="1"/>
</dbReference>
<dbReference type="Gene3D" id="1.10.287.130">
    <property type="match status" value="1"/>
</dbReference>
<evidence type="ECO:0000256" key="10">
    <source>
        <dbReference type="ARBA" id="ARBA00023136"/>
    </source>
</evidence>
<feature type="domain" description="HAMP" evidence="13">
    <location>
        <begin position="216"/>
        <end position="270"/>
    </location>
</feature>
<feature type="domain" description="Histidine kinase" evidence="12">
    <location>
        <begin position="285"/>
        <end position="500"/>
    </location>
</feature>
<evidence type="ECO:0000256" key="1">
    <source>
        <dbReference type="ARBA" id="ARBA00000085"/>
    </source>
</evidence>
<dbReference type="GO" id="GO:0005886">
    <property type="term" value="C:plasma membrane"/>
    <property type="evidence" value="ECO:0007669"/>
    <property type="project" value="TreeGrafter"/>
</dbReference>
<dbReference type="HOGENOM" id="CLU_000445_89_6_3"/>
<proteinExistence type="predicted"/>
<keyword evidence="6 11" id="KW-0812">Transmembrane</keyword>
<keyword evidence="10 11" id="KW-0472">Membrane</keyword>
<comment type="subcellular location">
    <subcellularLocation>
        <location evidence="2">Membrane</location>
    </subcellularLocation>
</comment>
<dbReference type="InterPro" id="IPR003661">
    <property type="entry name" value="HisK_dim/P_dom"/>
</dbReference>
<dbReference type="InterPro" id="IPR005467">
    <property type="entry name" value="His_kinase_dom"/>
</dbReference>
<evidence type="ECO:0000256" key="2">
    <source>
        <dbReference type="ARBA" id="ARBA00004370"/>
    </source>
</evidence>
<dbReference type="RefSeq" id="WP_012162037.1">
    <property type="nucleotide sequence ID" value="NC_009925.1"/>
</dbReference>
<feature type="transmembrane region" description="Helical" evidence="11">
    <location>
        <begin position="34"/>
        <end position="55"/>
    </location>
</feature>
<sequence>MGELPIKSSLGKGWRNVSPQLRQAVNPKSLQFRLTASIAGLIAVGLTSVAVWTSWKMQRILISSHKQKIVDISDRIADDVVLYQQDEMFPLQKSIEKAINNRSGRNLLLWVNDSQENLVAMSANMSGPTWQRFEGPGSLATAFRDSIVPKVYHIQGRDFVACHSPLMVRNQSLGTLFVAQDITEDQRQFIASVQSLALASSVAVVLITLALTWYVHRSLRSLSQMDLMTKAISPDDLGKTKVEIDNAPSEIQELTETFNRMLERLSEAWHEQQHATERQREFVGNVSHELRTPLTIVRGYLQSIQRRGDNLTEMQREALEISTAEANLTIQLLQDLLCLARADDGYMPYHLETLILNDVAVEVVNMADKFNQRQIDLEFESPLIPVFADAKRLQQVLVNLVENAIKYSATTEPVTVKLEQREDSALIHVCDRGDGIPLKQQSRIFERFYRLDEARARCTGGVGLGLSLVKTFTEGMGGQVSVLSAEGEGSTFTVTLPISPEAKI</sequence>
<name>B0C7W8_ACAM1</name>
<dbReference type="Pfam" id="PF00672">
    <property type="entry name" value="HAMP"/>
    <property type="match status" value="1"/>
</dbReference>
<dbReference type="InterPro" id="IPR050428">
    <property type="entry name" value="TCS_sensor_his_kinase"/>
</dbReference>
<dbReference type="OrthoDB" id="9763461at2"/>
<dbReference type="Gene3D" id="3.30.565.10">
    <property type="entry name" value="Histidine kinase-like ATPase, C-terminal domain"/>
    <property type="match status" value="1"/>
</dbReference>
<dbReference type="CDD" id="cd00082">
    <property type="entry name" value="HisKA"/>
    <property type="match status" value="1"/>
</dbReference>
<dbReference type="SMART" id="SM00387">
    <property type="entry name" value="HATPase_c"/>
    <property type="match status" value="1"/>
</dbReference>
<dbReference type="InterPro" id="IPR003660">
    <property type="entry name" value="HAMP_dom"/>
</dbReference>
<dbReference type="GO" id="GO:0000155">
    <property type="term" value="F:phosphorelay sensor kinase activity"/>
    <property type="evidence" value="ECO:0007669"/>
    <property type="project" value="InterPro"/>
</dbReference>
<keyword evidence="5" id="KW-0808">Transferase</keyword>
<comment type="catalytic activity">
    <reaction evidence="1">
        <text>ATP + protein L-histidine = ADP + protein N-phospho-L-histidine.</text>
        <dbReference type="EC" id="2.7.13.3"/>
    </reaction>
</comment>
<dbReference type="SUPFAM" id="SSF47384">
    <property type="entry name" value="Homodimeric domain of signal transducing histidine kinase"/>
    <property type="match status" value="1"/>
</dbReference>
<dbReference type="FunFam" id="3.30.565.10:FF:000006">
    <property type="entry name" value="Sensor histidine kinase WalK"/>
    <property type="match status" value="1"/>
</dbReference>
<evidence type="ECO:0000256" key="8">
    <source>
        <dbReference type="ARBA" id="ARBA00022989"/>
    </source>
</evidence>
<keyword evidence="4" id="KW-0597">Phosphoprotein</keyword>
<dbReference type="PANTHER" id="PTHR45436:SF5">
    <property type="entry name" value="SENSOR HISTIDINE KINASE TRCS"/>
    <property type="match status" value="1"/>
</dbReference>
<dbReference type="PRINTS" id="PR00344">
    <property type="entry name" value="BCTRLSENSOR"/>
</dbReference>
<evidence type="ECO:0000256" key="4">
    <source>
        <dbReference type="ARBA" id="ARBA00022553"/>
    </source>
</evidence>
<dbReference type="Gene3D" id="6.10.340.10">
    <property type="match status" value="1"/>
</dbReference>
<organism evidence="14 15">
    <name type="scientific">Acaryochloris marina (strain MBIC 11017)</name>
    <dbReference type="NCBI Taxonomy" id="329726"/>
    <lineage>
        <taxon>Bacteria</taxon>
        <taxon>Bacillati</taxon>
        <taxon>Cyanobacteriota</taxon>
        <taxon>Cyanophyceae</taxon>
        <taxon>Acaryochloridales</taxon>
        <taxon>Acaryochloridaceae</taxon>
        <taxon>Acaryochloris</taxon>
    </lineage>
</organism>
<dbReference type="InterPro" id="IPR003594">
    <property type="entry name" value="HATPase_dom"/>
</dbReference>
<keyword evidence="9" id="KW-0902">Two-component regulatory system</keyword>
<dbReference type="eggNOG" id="COG5002">
    <property type="taxonomic scope" value="Bacteria"/>
</dbReference>
<dbReference type="STRING" id="329726.AM1_1481"/>
<dbReference type="FunFam" id="1.10.287.130:FF:000001">
    <property type="entry name" value="Two-component sensor histidine kinase"/>
    <property type="match status" value="1"/>
</dbReference>
<dbReference type="SUPFAM" id="SSF55874">
    <property type="entry name" value="ATPase domain of HSP90 chaperone/DNA topoisomerase II/histidine kinase"/>
    <property type="match status" value="1"/>
</dbReference>
<dbReference type="PANTHER" id="PTHR45436">
    <property type="entry name" value="SENSOR HISTIDINE KINASE YKOH"/>
    <property type="match status" value="1"/>
</dbReference>
<reference evidence="14 15" key="1">
    <citation type="journal article" date="2008" name="Proc. Natl. Acad. Sci. U.S.A.">
        <title>Niche adaptation and genome expansion in the chlorophyll d-producing cyanobacterium Acaryochloris marina.</title>
        <authorList>
            <person name="Swingley W.D."/>
            <person name="Chen M."/>
            <person name="Cheung P.C."/>
            <person name="Conrad A.L."/>
            <person name="Dejesa L.C."/>
            <person name="Hao J."/>
            <person name="Honchak B.M."/>
            <person name="Karbach L.E."/>
            <person name="Kurdoglu A."/>
            <person name="Lahiri S."/>
            <person name="Mastrian S.D."/>
            <person name="Miyashita H."/>
            <person name="Page L."/>
            <person name="Ramakrishna P."/>
            <person name="Satoh S."/>
            <person name="Sattley W.M."/>
            <person name="Shimada Y."/>
            <person name="Taylor H.L."/>
            <person name="Tomo T."/>
            <person name="Tsuchiya T."/>
            <person name="Wang Z.T."/>
            <person name="Raymond J."/>
            <person name="Mimuro M."/>
            <person name="Blankenship R.E."/>
            <person name="Touchman J.W."/>
        </authorList>
    </citation>
    <scope>NUCLEOTIDE SEQUENCE [LARGE SCALE GENOMIC DNA]</scope>
    <source>
        <strain evidence="15">MBIC 11017</strain>
    </source>
</reference>
<evidence type="ECO:0000259" key="13">
    <source>
        <dbReference type="PROSITE" id="PS50885"/>
    </source>
</evidence>
<evidence type="ECO:0000259" key="12">
    <source>
        <dbReference type="PROSITE" id="PS50109"/>
    </source>
</evidence>
<dbReference type="EMBL" id="CP000828">
    <property type="protein sequence ID" value="ABW26509.1"/>
    <property type="molecule type" value="Genomic_DNA"/>
</dbReference>
<dbReference type="PROSITE" id="PS50885">
    <property type="entry name" value="HAMP"/>
    <property type="match status" value="1"/>
</dbReference>
<dbReference type="Pfam" id="PF00512">
    <property type="entry name" value="HisKA"/>
    <property type="match status" value="1"/>
</dbReference>
<dbReference type="EC" id="2.7.13.3" evidence="3"/>
<gene>
    <name evidence="14" type="ordered locus">AM1_1481</name>
</gene>
<accession>B0C7W8</accession>
<dbReference type="InterPro" id="IPR004358">
    <property type="entry name" value="Sig_transdc_His_kin-like_C"/>
</dbReference>
<feature type="transmembrane region" description="Helical" evidence="11">
    <location>
        <begin position="196"/>
        <end position="215"/>
    </location>
</feature>
<protein>
    <recommendedName>
        <fullName evidence="3">histidine kinase</fullName>
        <ecNumber evidence="3">2.7.13.3</ecNumber>
    </recommendedName>
</protein>
<keyword evidence="15" id="KW-1185">Reference proteome</keyword>
<dbReference type="InterPro" id="IPR036097">
    <property type="entry name" value="HisK_dim/P_sf"/>
</dbReference>
<dbReference type="AlphaFoldDB" id="B0C7W8"/>
<evidence type="ECO:0000256" key="11">
    <source>
        <dbReference type="SAM" id="Phobius"/>
    </source>
</evidence>
<dbReference type="CDD" id="cd00075">
    <property type="entry name" value="HATPase"/>
    <property type="match status" value="1"/>
</dbReference>
<evidence type="ECO:0000256" key="5">
    <source>
        <dbReference type="ARBA" id="ARBA00022679"/>
    </source>
</evidence>
<evidence type="ECO:0000256" key="7">
    <source>
        <dbReference type="ARBA" id="ARBA00022777"/>
    </source>
</evidence>
<evidence type="ECO:0000313" key="14">
    <source>
        <dbReference type="EMBL" id="ABW26509.1"/>
    </source>
</evidence>
<keyword evidence="8 11" id="KW-1133">Transmembrane helix</keyword>
<dbReference type="SMART" id="SM00388">
    <property type="entry name" value="HisKA"/>
    <property type="match status" value="1"/>
</dbReference>
<evidence type="ECO:0000313" key="15">
    <source>
        <dbReference type="Proteomes" id="UP000000268"/>
    </source>
</evidence>
<keyword evidence="7 14" id="KW-0418">Kinase</keyword>
<evidence type="ECO:0000256" key="3">
    <source>
        <dbReference type="ARBA" id="ARBA00012438"/>
    </source>
</evidence>